<keyword evidence="1 2" id="KW-0315">Glutamine amidotransferase</keyword>
<comment type="pathway">
    <text evidence="2">Cell wall biogenesis; peptidoglycan biosynthesis.</text>
</comment>
<dbReference type="AlphaFoldDB" id="A0A2H0C165"/>
<dbReference type="EC" id="6.3.5.13" evidence="2"/>
<comment type="function">
    <text evidence="2">The lipid II isoglutaminyl synthase complex catalyzes the formation of alpha-D-isoglutamine in the cell wall lipid II stem peptide. The GatD subunit catalyzes the hydrolysis of glutamine to glutamate and ammonia. The resulting ammonia molecule is channeled to the active site of MurT.</text>
</comment>
<dbReference type="GO" id="GO:0016740">
    <property type="term" value="F:transferase activity"/>
    <property type="evidence" value="ECO:0007669"/>
    <property type="project" value="UniProtKB-KW"/>
</dbReference>
<feature type="domain" description="CobB/CobQ-like glutamine amidotransferase" evidence="3">
    <location>
        <begin position="4"/>
        <end position="203"/>
    </location>
</feature>
<dbReference type="GO" id="GO:0009236">
    <property type="term" value="P:cobalamin biosynthetic process"/>
    <property type="evidence" value="ECO:0007669"/>
    <property type="project" value="InterPro"/>
</dbReference>
<evidence type="ECO:0000313" key="5">
    <source>
        <dbReference type="Proteomes" id="UP000229699"/>
    </source>
</evidence>
<dbReference type="EC" id="3.5.1.2" evidence="2"/>
<evidence type="ECO:0000256" key="2">
    <source>
        <dbReference type="HAMAP-Rule" id="MF_02213"/>
    </source>
</evidence>
<dbReference type="GO" id="GO:0140282">
    <property type="term" value="F:carbon-nitrogen ligase activity on lipid II"/>
    <property type="evidence" value="ECO:0007669"/>
    <property type="project" value="UniProtKB-UniRule"/>
</dbReference>
<feature type="binding site" evidence="2">
    <location>
        <position position="131"/>
    </location>
    <ligand>
        <name>substrate</name>
    </ligand>
</feature>
<feature type="active site" evidence="2">
    <location>
        <position position="196"/>
    </location>
</feature>
<name>A0A2H0C165_9BACT</name>
<dbReference type="GO" id="GO:0004359">
    <property type="term" value="F:glutaminase activity"/>
    <property type="evidence" value="ECO:0007669"/>
    <property type="project" value="UniProtKB-UniRule"/>
</dbReference>
<protein>
    <recommendedName>
        <fullName evidence="2">Lipid II isoglutaminyl synthase (glutamine-hydrolyzing) subunit GatD</fullName>
        <ecNumber evidence="2">6.3.5.13</ecNumber>
    </recommendedName>
    <alternativeName>
        <fullName evidence="2">Lipid II isoglutaminyl synthase glutaminase subunit</fullName>
        <ecNumber evidence="2">3.5.1.2</ecNumber>
    </alternativeName>
</protein>
<keyword evidence="2" id="KW-0378">Hydrolase</keyword>
<evidence type="ECO:0000313" key="4">
    <source>
        <dbReference type="EMBL" id="PIP63693.1"/>
    </source>
</evidence>
<dbReference type="Pfam" id="PF07685">
    <property type="entry name" value="GATase_3"/>
    <property type="match status" value="1"/>
</dbReference>
<dbReference type="EMBL" id="PCTC01000020">
    <property type="protein sequence ID" value="PIP63693.1"/>
    <property type="molecule type" value="Genomic_DNA"/>
</dbReference>
<dbReference type="GO" id="GO:0009252">
    <property type="term" value="P:peptidoglycan biosynthetic process"/>
    <property type="evidence" value="ECO:0007669"/>
    <property type="project" value="UniProtKB-UniRule"/>
</dbReference>
<feature type="active site" description="Nucleophile" evidence="2">
    <location>
        <position position="94"/>
    </location>
</feature>
<dbReference type="GO" id="GO:0008360">
    <property type="term" value="P:regulation of cell shape"/>
    <property type="evidence" value="ECO:0007669"/>
    <property type="project" value="UniProtKB-KW"/>
</dbReference>
<dbReference type="CDD" id="cd01750">
    <property type="entry name" value="GATase1_CobQ"/>
    <property type="match status" value="1"/>
</dbReference>
<keyword evidence="2" id="KW-0133">Cell shape</keyword>
<dbReference type="GO" id="GO:0071555">
    <property type="term" value="P:cell wall organization"/>
    <property type="evidence" value="ECO:0007669"/>
    <property type="project" value="UniProtKB-KW"/>
</dbReference>
<dbReference type="SUPFAM" id="SSF52317">
    <property type="entry name" value="Class I glutamine amidotransferase-like"/>
    <property type="match status" value="1"/>
</dbReference>
<dbReference type="UniPathway" id="UPA00219"/>
<gene>
    <name evidence="2" type="primary">gatD</name>
    <name evidence="4" type="ORF">COW97_01115</name>
</gene>
<dbReference type="Proteomes" id="UP000229699">
    <property type="component" value="Unassembled WGS sequence"/>
</dbReference>
<comment type="catalytic activity">
    <reaction evidence="2">
        <text>beta-D-GlcNAc-(1-&gt;4)-Mur2Ac(oyl-L-Ala-gamma-D-Glu-L-Lys-D-Ala-D-Ala)-di-trans,octa-cis-undecaprenyl diphosphate + L-glutamine + ATP + H2O = beta-D-GlcNAc-(1-&gt;4)-Mur2Ac(oyl-L-Ala-D-isoglutaminyl-L-Lys-D-Ala-D-Ala)-di-trans,octa-cis-undecaprenyl diphosphate + L-glutamate + ADP + phosphate + H(+)</text>
        <dbReference type="Rhea" id="RHEA:57928"/>
        <dbReference type="ChEBI" id="CHEBI:15377"/>
        <dbReference type="ChEBI" id="CHEBI:15378"/>
        <dbReference type="ChEBI" id="CHEBI:29985"/>
        <dbReference type="ChEBI" id="CHEBI:30616"/>
        <dbReference type="ChEBI" id="CHEBI:43474"/>
        <dbReference type="ChEBI" id="CHEBI:58359"/>
        <dbReference type="ChEBI" id="CHEBI:60033"/>
        <dbReference type="ChEBI" id="CHEBI:62233"/>
        <dbReference type="ChEBI" id="CHEBI:456216"/>
        <dbReference type="EC" id="6.3.5.13"/>
    </reaction>
</comment>
<evidence type="ECO:0000259" key="3">
    <source>
        <dbReference type="Pfam" id="PF07685"/>
    </source>
</evidence>
<proteinExistence type="inferred from homology"/>
<comment type="subunit">
    <text evidence="2">Forms a heterodimer with MurT.</text>
</comment>
<sequence length="249" mass="28114">MKINIGWLYPDLMNTYGDRGNIIALSHRAKMMGIKSAVNKISINEPGDLILKMDILFMGGAQDKQQEIVNQDLKNKGLFLKKAINDGVPGLYVCGAYQFLGKYYKEADGKIIDGIGVFDLYTESSKFGDPRCIGNIVIESTLFPKIKLVGFENHGGRTYLADKKQAFATVFKGYGNNGEDKTEGIYFKNSFGTYLHGPILPKNPEIADYLIEKALERKYRNVGVERDRPLKKINNSWEEKARSWVIDRL</sequence>
<keyword evidence="2" id="KW-0961">Cell wall biogenesis/degradation</keyword>
<dbReference type="PANTHER" id="PTHR21343">
    <property type="entry name" value="DETHIOBIOTIN SYNTHETASE"/>
    <property type="match status" value="1"/>
</dbReference>
<dbReference type="InterPro" id="IPR043702">
    <property type="entry name" value="Lipid_II_synth_GatD"/>
</dbReference>
<dbReference type="InterPro" id="IPR033949">
    <property type="entry name" value="CobQ_GATase1"/>
</dbReference>
<organism evidence="4 5">
    <name type="scientific">Candidatus Roizmanbacteria bacterium CG22_combo_CG10-13_8_21_14_all_34_12</name>
    <dbReference type="NCBI Taxonomy" id="1974860"/>
    <lineage>
        <taxon>Bacteria</taxon>
        <taxon>Candidatus Roizmaniibacteriota</taxon>
    </lineage>
</organism>
<keyword evidence="2" id="KW-0573">Peptidoglycan synthesis</keyword>
<keyword evidence="2" id="KW-0436">Ligase</keyword>
<dbReference type="PANTHER" id="PTHR21343:SF9">
    <property type="entry name" value="LIPID II ISOGLUTAMINYL SYNTHASE (GLUTAMINE-HYDROLYZING) SUBUNIT GATD"/>
    <property type="match status" value="1"/>
</dbReference>
<comment type="caution">
    <text evidence="4">The sequence shown here is derived from an EMBL/GenBank/DDBJ whole genome shotgun (WGS) entry which is preliminary data.</text>
</comment>
<dbReference type="InterPro" id="IPR029062">
    <property type="entry name" value="Class_I_gatase-like"/>
</dbReference>
<reference evidence="4 5" key="1">
    <citation type="submission" date="2017-09" db="EMBL/GenBank/DDBJ databases">
        <title>Depth-based differentiation of microbial function through sediment-hosted aquifers and enrichment of novel symbionts in the deep terrestrial subsurface.</title>
        <authorList>
            <person name="Probst A.J."/>
            <person name="Ladd B."/>
            <person name="Jarett J.K."/>
            <person name="Geller-Mcgrath D.E."/>
            <person name="Sieber C.M."/>
            <person name="Emerson J.B."/>
            <person name="Anantharaman K."/>
            <person name="Thomas B.C."/>
            <person name="Malmstrom R."/>
            <person name="Stieglmeier M."/>
            <person name="Klingl A."/>
            <person name="Woyke T."/>
            <person name="Ryan C.M."/>
            <person name="Banfield J.F."/>
        </authorList>
    </citation>
    <scope>NUCLEOTIDE SEQUENCE [LARGE SCALE GENOMIC DNA]</scope>
    <source>
        <strain evidence="4">CG22_combo_CG10-13_8_21_14_all_34_12</strain>
    </source>
</reference>
<dbReference type="InterPro" id="IPR011698">
    <property type="entry name" value="GATase_3"/>
</dbReference>
<accession>A0A2H0C165</accession>
<evidence type="ECO:0000256" key="1">
    <source>
        <dbReference type="ARBA" id="ARBA00022962"/>
    </source>
</evidence>
<dbReference type="PROSITE" id="PS51274">
    <property type="entry name" value="GATASE_COBBQ"/>
    <property type="match status" value="1"/>
</dbReference>
<dbReference type="HAMAP" id="MF_02213">
    <property type="entry name" value="Lipid_II_synth_GatD"/>
    <property type="match status" value="1"/>
</dbReference>
<keyword evidence="4" id="KW-0808">Transferase</keyword>
<comment type="similarity">
    <text evidence="2">Belongs to the CobB/CobQ family. GatD subfamily.</text>
</comment>
<comment type="catalytic activity">
    <reaction evidence="2">
        <text>L-glutamine + H2O = L-glutamate + NH4(+)</text>
        <dbReference type="Rhea" id="RHEA:15889"/>
        <dbReference type="ChEBI" id="CHEBI:15377"/>
        <dbReference type="ChEBI" id="CHEBI:28938"/>
        <dbReference type="ChEBI" id="CHEBI:29985"/>
        <dbReference type="ChEBI" id="CHEBI:58359"/>
        <dbReference type="EC" id="3.5.1.2"/>
    </reaction>
</comment>